<evidence type="ECO:0000256" key="1">
    <source>
        <dbReference type="ARBA" id="ARBA00022679"/>
    </source>
</evidence>
<dbReference type="InterPro" id="IPR001441">
    <property type="entry name" value="UPP_synth-like"/>
</dbReference>
<dbReference type="SUPFAM" id="SSF64005">
    <property type="entry name" value="Undecaprenyl diphosphate synthase"/>
    <property type="match status" value="1"/>
</dbReference>
<evidence type="ECO:0008006" key="3">
    <source>
        <dbReference type="Google" id="ProtNLM"/>
    </source>
</evidence>
<dbReference type="CDD" id="cd00475">
    <property type="entry name" value="Cis_IPPS"/>
    <property type="match status" value="1"/>
</dbReference>
<organism evidence="2">
    <name type="scientific">marine metagenome</name>
    <dbReference type="NCBI Taxonomy" id="408172"/>
    <lineage>
        <taxon>unclassified sequences</taxon>
        <taxon>metagenomes</taxon>
        <taxon>ecological metagenomes</taxon>
    </lineage>
</organism>
<dbReference type="GO" id="GO:0016094">
    <property type="term" value="P:polyprenol biosynthetic process"/>
    <property type="evidence" value="ECO:0007669"/>
    <property type="project" value="TreeGrafter"/>
</dbReference>
<sequence>MDKQKKLPNHIAIIMDGNGRWAKQRNKNRIYGHNQAKKSVKECVEYCVEHKIKFLSLFTFSTENWNRPKLEVKALMKLLNIVIKEEINHLIKQNIKVKVIGDISKIPEKTEINLKKAIDKTKNNSGLTLILAINYSGKWDILNATKKILLDKNRINLKIFNDNIFENYLTTANIPEPELIIRTSGEHRISNFYLWQAAYSELFFTDILWPDFNKKELNNAIFEFQNRERRFGSL</sequence>
<evidence type="ECO:0000313" key="2">
    <source>
        <dbReference type="EMBL" id="SUZ81514.1"/>
    </source>
</evidence>
<dbReference type="EMBL" id="UINC01001471">
    <property type="protein sequence ID" value="SUZ81514.1"/>
    <property type="molecule type" value="Genomic_DNA"/>
</dbReference>
<name>A0A381QRC8_9ZZZZ</name>
<dbReference type="Pfam" id="PF01255">
    <property type="entry name" value="Prenyltransf"/>
    <property type="match status" value="1"/>
</dbReference>
<dbReference type="PANTHER" id="PTHR10291">
    <property type="entry name" value="DEHYDRODOLICHYL DIPHOSPHATE SYNTHASE FAMILY MEMBER"/>
    <property type="match status" value="1"/>
</dbReference>
<dbReference type="Gene3D" id="3.40.1180.10">
    <property type="entry name" value="Decaprenyl diphosphate synthase-like"/>
    <property type="match status" value="1"/>
</dbReference>
<dbReference type="HAMAP" id="MF_01139">
    <property type="entry name" value="ISPT"/>
    <property type="match status" value="1"/>
</dbReference>
<dbReference type="PANTHER" id="PTHR10291:SF0">
    <property type="entry name" value="DEHYDRODOLICHYL DIPHOSPHATE SYNTHASE 2"/>
    <property type="match status" value="1"/>
</dbReference>
<dbReference type="AlphaFoldDB" id="A0A381QRC8"/>
<keyword evidence="1" id="KW-0808">Transferase</keyword>
<protein>
    <recommendedName>
        <fullName evidence="3">Isoprenyl transferase</fullName>
    </recommendedName>
</protein>
<dbReference type="GO" id="GO:0045547">
    <property type="term" value="F:ditrans,polycis-polyprenyl diphosphate synthase [(2E,6E)-farnesyl diphosphate specific] activity"/>
    <property type="evidence" value="ECO:0007669"/>
    <property type="project" value="TreeGrafter"/>
</dbReference>
<accession>A0A381QRC8</accession>
<reference evidence="2" key="1">
    <citation type="submission" date="2018-05" db="EMBL/GenBank/DDBJ databases">
        <authorList>
            <person name="Lanie J.A."/>
            <person name="Ng W.-L."/>
            <person name="Kazmierczak K.M."/>
            <person name="Andrzejewski T.M."/>
            <person name="Davidsen T.M."/>
            <person name="Wayne K.J."/>
            <person name="Tettelin H."/>
            <person name="Glass J.I."/>
            <person name="Rusch D."/>
            <person name="Podicherti R."/>
            <person name="Tsui H.-C.T."/>
            <person name="Winkler M.E."/>
        </authorList>
    </citation>
    <scope>NUCLEOTIDE SEQUENCE</scope>
</reference>
<dbReference type="NCBIfam" id="TIGR00055">
    <property type="entry name" value="uppS"/>
    <property type="match status" value="1"/>
</dbReference>
<dbReference type="InterPro" id="IPR036424">
    <property type="entry name" value="UPP_synth-like_sf"/>
</dbReference>
<dbReference type="FunFam" id="3.40.1180.10:FF:000001">
    <property type="entry name" value="(2E,6E)-farnesyl-diphosphate-specific ditrans,polycis-undecaprenyl-diphosphate synthase"/>
    <property type="match status" value="1"/>
</dbReference>
<gene>
    <name evidence="2" type="ORF">METZ01_LOCUS34368</name>
</gene>
<dbReference type="NCBIfam" id="NF011405">
    <property type="entry name" value="PRK14830.1"/>
    <property type="match status" value="1"/>
</dbReference>
<proteinExistence type="inferred from homology"/>